<organism evidence="2 3">
    <name type="scientific">Streptomyces himastatinicus ATCC 53653</name>
    <dbReference type="NCBI Taxonomy" id="457427"/>
    <lineage>
        <taxon>Bacteria</taxon>
        <taxon>Bacillati</taxon>
        <taxon>Actinomycetota</taxon>
        <taxon>Actinomycetes</taxon>
        <taxon>Kitasatosporales</taxon>
        <taxon>Streptomycetaceae</taxon>
        <taxon>Streptomyces</taxon>
        <taxon>Streptomyces violaceusniger group</taxon>
    </lineage>
</organism>
<dbReference type="PANTHER" id="PTHR43422">
    <property type="entry name" value="THIAMINE THIAZOLE SYNTHASE"/>
    <property type="match status" value="1"/>
</dbReference>
<dbReference type="EMBL" id="GG657754">
    <property type="protein sequence ID" value="EFL29228.1"/>
    <property type="molecule type" value="Genomic_DNA"/>
</dbReference>
<dbReference type="AlphaFoldDB" id="D9WJD1"/>
<dbReference type="Gene3D" id="3.50.50.60">
    <property type="entry name" value="FAD/NAD(P)-binding domain"/>
    <property type="match status" value="1"/>
</dbReference>
<evidence type="ECO:0000313" key="2">
    <source>
        <dbReference type="EMBL" id="EFL29228.1"/>
    </source>
</evidence>
<keyword evidence="3" id="KW-1185">Reference proteome</keyword>
<dbReference type="STRING" id="457427.SSOG_08942"/>
<dbReference type="HOGENOM" id="CLU_028028_0_0_11"/>
<feature type="compositionally biased region" description="Basic residues" evidence="1">
    <location>
        <begin position="127"/>
        <end position="142"/>
    </location>
</feature>
<proteinExistence type="predicted"/>
<protein>
    <submittedName>
        <fullName evidence="2">Secreted protein</fullName>
    </submittedName>
</protein>
<name>D9WJD1_9ACTN</name>
<gene>
    <name evidence="2" type="ORF">SSOG_08942</name>
</gene>
<evidence type="ECO:0000313" key="3">
    <source>
        <dbReference type="Proteomes" id="UP000003963"/>
    </source>
</evidence>
<feature type="compositionally biased region" description="Basic residues" evidence="1">
    <location>
        <begin position="165"/>
        <end position="175"/>
    </location>
</feature>
<dbReference type="SUPFAM" id="SSF51905">
    <property type="entry name" value="FAD/NAD(P)-binding domain"/>
    <property type="match status" value="1"/>
</dbReference>
<accession>D9WJD1</accession>
<dbReference type="InterPro" id="IPR036188">
    <property type="entry name" value="FAD/NAD-bd_sf"/>
</dbReference>
<sequence length="650" mass="71079">MVRCSGHRGGPPPGGWPVAHPVGRADMRPGIDAGGGAGGGRRLLTAGAGGRADVAFAGCPCAVPHRSPARRDRQGRHRERRRGARPHQPRGTLRSQHHRHTAGARAGRGWWCAARDGRVLRTDPPRTRRTTTRRHRRSRADRHRAAVPWDRAHRSRTGDFPTKSPRSRRRSRRMRDHMPNSPAAVFERLTTTVTPVHSTIHLGTACVLGGSVAGLVAARVLADHADRVVIIEPDHPEAAVSGAARPGVPQGPQVHLLLPGGHAQLERFFPGVVAQALAEGAVFCGPERTATYLDDVEQIATPNARFVGSSRPFLESLIRRRTLALPGVELVCGRVTELRYARGAVESVRYASGGDHVVVPADFVVDASGRGSRLTDWLERGGWPRPETERLPADIRYLSARFTRSTDWDGPLSGISRYSPHFPKDIAGAAVSPIENQQWAVMLSSFGNGAECRTSDEFVARCRELPPIFQEAVKGELVGEVVPYRHPDSRWRHFEALDRFPARLAVVGDAVASFNPLYGQGMSSAALHASCLSEYLRSGPDLNVPARHFLELEKVVVEAAWQTSTAGDAIRLGLAAPPDTQQERRRAWAMRQVREAAGRDEQVGTALRAVGFMTAHPASLMAPELVLRAARVNGMPEERIRQEYTMTETM</sequence>
<feature type="region of interest" description="Disordered" evidence="1">
    <location>
        <begin position="121"/>
        <end position="178"/>
    </location>
</feature>
<feature type="compositionally biased region" description="Basic residues" evidence="1">
    <location>
        <begin position="73"/>
        <end position="88"/>
    </location>
</feature>
<feature type="region of interest" description="Disordered" evidence="1">
    <location>
        <begin position="62"/>
        <end position="106"/>
    </location>
</feature>
<evidence type="ECO:0000256" key="1">
    <source>
        <dbReference type="SAM" id="MobiDB-lite"/>
    </source>
</evidence>
<dbReference type="PANTHER" id="PTHR43422:SF3">
    <property type="entry name" value="THIAMINE THIAZOLE SYNTHASE"/>
    <property type="match status" value="1"/>
</dbReference>
<dbReference type="Proteomes" id="UP000003963">
    <property type="component" value="Unassembled WGS sequence"/>
</dbReference>
<reference evidence="2 3" key="1">
    <citation type="submission" date="2009-02" db="EMBL/GenBank/DDBJ databases">
        <title>Annotation of Streptomyces hygroscopicus strain ATCC 53653.</title>
        <authorList>
            <consortium name="The Broad Institute Genome Sequencing Platform"/>
            <consortium name="Broad Institute Microbial Sequencing Center"/>
            <person name="Fischbach M."/>
            <person name="Godfrey P."/>
            <person name="Ward D."/>
            <person name="Young S."/>
            <person name="Zeng Q."/>
            <person name="Koehrsen M."/>
            <person name="Alvarado L."/>
            <person name="Berlin A.M."/>
            <person name="Bochicchio J."/>
            <person name="Borenstein D."/>
            <person name="Chapman S.B."/>
            <person name="Chen Z."/>
            <person name="Engels R."/>
            <person name="Freedman E."/>
            <person name="Gellesch M."/>
            <person name="Goldberg J."/>
            <person name="Griggs A."/>
            <person name="Gujja S."/>
            <person name="Heilman E.R."/>
            <person name="Heiman D.I."/>
            <person name="Hepburn T.A."/>
            <person name="Howarth C."/>
            <person name="Jen D."/>
            <person name="Larson L."/>
            <person name="Lewis B."/>
            <person name="Mehta T."/>
            <person name="Park D."/>
            <person name="Pearson M."/>
            <person name="Richards J."/>
            <person name="Roberts A."/>
            <person name="Saif S."/>
            <person name="Shea T.D."/>
            <person name="Shenoy N."/>
            <person name="Sisk P."/>
            <person name="Stolte C."/>
            <person name="Sykes S.N."/>
            <person name="Thomson T."/>
            <person name="Walk T."/>
            <person name="White J."/>
            <person name="Yandava C."/>
            <person name="Straight P."/>
            <person name="Clardy J."/>
            <person name="Hung D."/>
            <person name="Kolter R."/>
            <person name="Mekalanos J."/>
            <person name="Walker S."/>
            <person name="Walsh C.T."/>
            <person name="Wieland-Brown L.C."/>
            <person name="Haas B."/>
            <person name="Nusbaum C."/>
            <person name="Birren B."/>
        </authorList>
    </citation>
    <scope>NUCLEOTIDE SEQUENCE [LARGE SCALE GENOMIC DNA]</scope>
    <source>
        <strain evidence="2 3">ATCC 53653</strain>
    </source>
</reference>
<feature type="region of interest" description="Disordered" evidence="1">
    <location>
        <begin position="1"/>
        <end position="24"/>
    </location>
</feature>